<dbReference type="Proteomes" id="UP000321523">
    <property type="component" value="Unassembled WGS sequence"/>
</dbReference>
<evidence type="ECO:0000256" key="4">
    <source>
        <dbReference type="ARBA" id="ARBA00022475"/>
    </source>
</evidence>
<dbReference type="PANTHER" id="PTHR35091">
    <property type="entry name" value="FLAGELLAR PROTEIN FLIL"/>
    <property type="match status" value="1"/>
</dbReference>
<name>A0A512E182_9PROT</name>
<dbReference type="GO" id="GO:0071978">
    <property type="term" value="P:bacterial-type flagellum-dependent swarming motility"/>
    <property type="evidence" value="ECO:0007669"/>
    <property type="project" value="TreeGrafter"/>
</dbReference>
<dbReference type="GO" id="GO:0009425">
    <property type="term" value="C:bacterial-type flagellum basal body"/>
    <property type="evidence" value="ECO:0007669"/>
    <property type="project" value="InterPro"/>
</dbReference>
<keyword evidence="8 10" id="KW-1133">Transmembrane helix</keyword>
<dbReference type="OrthoDB" id="7304620at2"/>
<dbReference type="RefSeq" id="WP_044437665.1">
    <property type="nucleotide sequence ID" value="NZ_BJYZ01000042.1"/>
</dbReference>
<evidence type="ECO:0000256" key="8">
    <source>
        <dbReference type="ARBA" id="ARBA00022989"/>
    </source>
</evidence>
<feature type="transmembrane region" description="Helical" evidence="10">
    <location>
        <begin position="27"/>
        <end position="51"/>
    </location>
</feature>
<evidence type="ECO:0000256" key="3">
    <source>
        <dbReference type="ARBA" id="ARBA00008281"/>
    </source>
</evidence>
<comment type="similarity">
    <text evidence="3 10">Belongs to the FliL family.</text>
</comment>
<keyword evidence="7 10" id="KW-0283">Flagellar rotation</keyword>
<evidence type="ECO:0000256" key="11">
    <source>
        <dbReference type="SAM" id="MobiDB-lite"/>
    </source>
</evidence>
<keyword evidence="10" id="KW-0997">Cell inner membrane</keyword>
<evidence type="ECO:0000313" key="13">
    <source>
        <dbReference type="Proteomes" id="UP000321523"/>
    </source>
</evidence>
<keyword evidence="9 10" id="KW-0472">Membrane</keyword>
<dbReference type="InterPro" id="IPR005503">
    <property type="entry name" value="FliL"/>
</dbReference>
<evidence type="ECO:0000256" key="9">
    <source>
        <dbReference type="ARBA" id="ARBA00023136"/>
    </source>
</evidence>
<feature type="region of interest" description="Disordered" evidence="11">
    <location>
        <begin position="56"/>
        <end position="88"/>
    </location>
</feature>
<accession>A0A512E182</accession>
<keyword evidence="4" id="KW-1003">Cell membrane</keyword>
<organism evidence="12 13">
    <name type="scientific">Skermanella aerolata</name>
    <dbReference type="NCBI Taxonomy" id="393310"/>
    <lineage>
        <taxon>Bacteria</taxon>
        <taxon>Pseudomonadati</taxon>
        <taxon>Pseudomonadota</taxon>
        <taxon>Alphaproteobacteria</taxon>
        <taxon>Rhodospirillales</taxon>
        <taxon>Azospirillaceae</taxon>
        <taxon>Skermanella</taxon>
    </lineage>
</organism>
<keyword evidence="13" id="KW-1185">Reference proteome</keyword>
<comment type="subcellular location">
    <subcellularLocation>
        <location evidence="10">Cell inner membrane</location>
    </subcellularLocation>
    <subcellularLocation>
        <location evidence="2">Cell membrane</location>
        <topology evidence="2">Single-pass membrane protein</topology>
    </subcellularLocation>
</comment>
<protein>
    <recommendedName>
        <fullName evidence="10">Flagellar protein FliL</fullName>
    </recommendedName>
</protein>
<evidence type="ECO:0000313" key="12">
    <source>
        <dbReference type="EMBL" id="GEO42465.1"/>
    </source>
</evidence>
<evidence type="ECO:0000256" key="1">
    <source>
        <dbReference type="ARBA" id="ARBA00002254"/>
    </source>
</evidence>
<comment type="function">
    <text evidence="1 10">Controls the rotational direction of flagella during chemotaxis.</text>
</comment>
<dbReference type="PANTHER" id="PTHR35091:SF2">
    <property type="entry name" value="FLAGELLAR PROTEIN FLIL"/>
    <property type="match status" value="1"/>
</dbReference>
<keyword evidence="5 10" id="KW-0145">Chemotaxis</keyword>
<sequence>MAGATHEEEEGEAGEAPARKKFSGKKLVLFIVLPLLLLLGGAAAAFFAGVFDPAETQAEEDPHGEPKPDAHGKPDAKADGHGAPAAGHGDPGAGGVFFKVPDMVVNLNSTGRRPSFLKISVSVEVGREEDLPEIEKVVPRIVDNFQVYLRELRVEDLRGSAGIYRLREELLTRLVIAAQPVQVRDVLFREMLIQ</sequence>
<gene>
    <name evidence="12" type="ORF">SAE02_66130</name>
</gene>
<evidence type="ECO:0000256" key="7">
    <source>
        <dbReference type="ARBA" id="ARBA00022779"/>
    </source>
</evidence>
<evidence type="ECO:0000256" key="2">
    <source>
        <dbReference type="ARBA" id="ARBA00004162"/>
    </source>
</evidence>
<dbReference type="Pfam" id="PF03748">
    <property type="entry name" value="FliL"/>
    <property type="match status" value="1"/>
</dbReference>
<evidence type="ECO:0000256" key="5">
    <source>
        <dbReference type="ARBA" id="ARBA00022500"/>
    </source>
</evidence>
<comment type="caution">
    <text evidence="12">The sequence shown here is derived from an EMBL/GenBank/DDBJ whole genome shotgun (WGS) entry which is preliminary data.</text>
</comment>
<feature type="compositionally biased region" description="Basic and acidic residues" evidence="11">
    <location>
        <begin position="60"/>
        <end position="80"/>
    </location>
</feature>
<evidence type="ECO:0000256" key="10">
    <source>
        <dbReference type="RuleBase" id="RU364125"/>
    </source>
</evidence>
<dbReference type="GO" id="GO:0006935">
    <property type="term" value="P:chemotaxis"/>
    <property type="evidence" value="ECO:0007669"/>
    <property type="project" value="UniProtKB-KW"/>
</dbReference>
<evidence type="ECO:0000256" key="6">
    <source>
        <dbReference type="ARBA" id="ARBA00022692"/>
    </source>
</evidence>
<proteinExistence type="inferred from homology"/>
<reference evidence="12 13" key="1">
    <citation type="submission" date="2019-07" db="EMBL/GenBank/DDBJ databases">
        <title>Whole genome shotgun sequence of Skermanella aerolata NBRC 106429.</title>
        <authorList>
            <person name="Hosoyama A."/>
            <person name="Uohara A."/>
            <person name="Ohji S."/>
            <person name="Ichikawa N."/>
        </authorList>
    </citation>
    <scope>NUCLEOTIDE SEQUENCE [LARGE SCALE GENOMIC DNA]</scope>
    <source>
        <strain evidence="12 13">NBRC 106429</strain>
    </source>
</reference>
<dbReference type="EMBL" id="BJYZ01000042">
    <property type="protein sequence ID" value="GEO42465.1"/>
    <property type="molecule type" value="Genomic_DNA"/>
</dbReference>
<keyword evidence="6 10" id="KW-0812">Transmembrane</keyword>
<dbReference type="GO" id="GO:0005886">
    <property type="term" value="C:plasma membrane"/>
    <property type="evidence" value="ECO:0007669"/>
    <property type="project" value="UniProtKB-SubCell"/>
</dbReference>
<dbReference type="AlphaFoldDB" id="A0A512E182"/>